<reference evidence="5 6" key="1">
    <citation type="submission" date="2023-09" db="EMBL/GenBank/DDBJ databases">
        <authorList>
            <person name="Rey-Velasco X."/>
        </authorList>
    </citation>
    <scope>NUCLEOTIDE SEQUENCE [LARGE SCALE GENOMIC DNA]</scope>
    <source>
        <strain evidence="5 6">W242</strain>
    </source>
</reference>
<gene>
    <name evidence="5" type="ORF">RM538_08595</name>
</gene>
<evidence type="ECO:0000259" key="4">
    <source>
        <dbReference type="Pfam" id="PF25221"/>
    </source>
</evidence>
<evidence type="ECO:0000256" key="1">
    <source>
        <dbReference type="SAM" id="Phobius"/>
    </source>
</evidence>
<keyword evidence="1" id="KW-0812">Transmembrane</keyword>
<feature type="transmembrane region" description="Helical" evidence="1">
    <location>
        <begin position="368"/>
        <end position="390"/>
    </location>
</feature>
<dbReference type="Proteomes" id="UP001254488">
    <property type="component" value="Unassembled WGS sequence"/>
</dbReference>
<feature type="transmembrane region" description="Helical" evidence="1">
    <location>
        <begin position="255"/>
        <end position="278"/>
    </location>
</feature>
<evidence type="ECO:0000313" key="6">
    <source>
        <dbReference type="Proteomes" id="UP001254488"/>
    </source>
</evidence>
<dbReference type="Pfam" id="PF25221">
    <property type="entry name" value="5TMH_Lnb"/>
    <property type="match status" value="1"/>
</dbReference>
<dbReference type="InterPro" id="IPR025178">
    <property type="entry name" value="Lnb_N"/>
</dbReference>
<keyword evidence="1" id="KW-1133">Transmembrane helix</keyword>
<feature type="domain" description="Lnb N-terminal periplasmic" evidence="3">
    <location>
        <begin position="27"/>
        <end position="181"/>
    </location>
</feature>
<feature type="signal peptide" evidence="2">
    <location>
        <begin position="1"/>
        <end position="20"/>
    </location>
</feature>
<sequence length="393" mass="45818">MFKKITSLLFFLFVLNFSQAQYIPISESAEVSIITIGPGQQLYDKFGHSAFRVKDVATGFDIVYNYGTYDFSTPNFYTKFARGKLLYQLSERNFQPFLESYKRQNRWVKEQVLDLTYLDKETLFNYLQNNAKPENASYKYDFFFDNCATKIRDVLVEVLGSKISYTDSFIEDPYTFRQLIQKNVKANSWGSLGMDVAIGSITDRTANAWQHQFLPNYVFEAAAVATIKKNNNTIPLVKETKTLFKNSQTRTATNFFTSPVFVFSILSLIMLVVTFLDYKKNRRSRYLDSILFFTTGVIGVILALLWFGTDHTATANNYNLLWAFPFTILFFVAIGKKKPKKWLQRYLIFLLLLMTLLFIHWFTSVQEFSIGFLPLYIALIIRYIYVVVYIKKQ</sequence>
<evidence type="ECO:0000313" key="5">
    <source>
        <dbReference type="EMBL" id="MDT0556059.1"/>
    </source>
</evidence>
<dbReference type="EMBL" id="JAVRHZ010000004">
    <property type="protein sequence ID" value="MDT0556059.1"/>
    <property type="molecule type" value="Genomic_DNA"/>
</dbReference>
<dbReference type="RefSeq" id="WP_311333012.1">
    <property type="nucleotide sequence ID" value="NZ_JAVRHZ010000004.1"/>
</dbReference>
<feature type="transmembrane region" description="Helical" evidence="1">
    <location>
        <begin position="346"/>
        <end position="362"/>
    </location>
</feature>
<feature type="transmembrane region" description="Helical" evidence="1">
    <location>
        <begin position="315"/>
        <end position="334"/>
    </location>
</feature>
<dbReference type="InterPro" id="IPR057436">
    <property type="entry name" value="5TMH_Lnb"/>
</dbReference>
<dbReference type="Pfam" id="PF13387">
    <property type="entry name" value="Lnb_N"/>
    <property type="match status" value="1"/>
</dbReference>
<accession>A0ABU2YCY9</accession>
<keyword evidence="6" id="KW-1185">Reference proteome</keyword>
<comment type="caution">
    <text evidence="5">The sequence shown here is derived from an EMBL/GenBank/DDBJ whole genome shotgun (WGS) entry which is preliminary data.</text>
</comment>
<keyword evidence="1" id="KW-0472">Membrane</keyword>
<name>A0ABU2YCY9_9FLAO</name>
<feature type="domain" description="Lnb-like transmembrane" evidence="4">
    <location>
        <begin position="255"/>
        <end position="392"/>
    </location>
</feature>
<feature type="transmembrane region" description="Helical" evidence="1">
    <location>
        <begin position="290"/>
        <end position="309"/>
    </location>
</feature>
<feature type="chain" id="PRO_5045213317" evidence="2">
    <location>
        <begin position="21"/>
        <end position="393"/>
    </location>
</feature>
<organism evidence="5 6">
    <name type="scientific">Patiriisocius hiemis</name>
    <dbReference type="NCBI Taxonomy" id="3075604"/>
    <lineage>
        <taxon>Bacteria</taxon>
        <taxon>Pseudomonadati</taxon>
        <taxon>Bacteroidota</taxon>
        <taxon>Flavobacteriia</taxon>
        <taxon>Flavobacteriales</taxon>
        <taxon>Flavobacteriaceae</taxon>
        <taxon>Patiriisocius</taxon>
    </lineage>
</organism>
<evidence type="ECO:0000256" key="2">
    <source>
        <dbReference type="SAM" id="SignalP"/>
    </source>
</evidence>
<keyword evidence="2" id="KW-0732">Signal</keyword>
<protein>
    <submittedName>
        <fullName evidence="5">DUF4105 domain-containing protein</fullName>
    </submittedName>
</protein>
<evidence type="ECO:0000259" key="3">
    <source>
        <dbReference type="Pfam" id="PF13387"/>
    </source>
</evidence>
<proteinExistence type="predicted"/>